<evidence type="ECO:0000259" key="8">
    <source>
        <dbReference type="Pfam" id="PF04085"/>
    </source>
</evidence>
<sequence length="281" mass="31415">MTFFKNKLTVIIIVLSVSFLILIGYNFKKEKIGAAENGVGVTLNSVQGVVYNFNSKIKNSINFFVNYSDVKKENEKLRTDNIQLKDKAIKFDALQKENKRLRKMLNFKDQKSEYEYLGCDIIGKSGNDWLEGFVINRGSNDGIKKRMVVITGEGLVGQVTSVGSNWAIVQSLVNENIAVAGLVNSTDENDGIVKGYRDSNDKLLAKLYYLPLDSKIKNEDTILTSGLGGLYPKGISIGTVIDIEEDKGKLVKNALIQPSVDFNKLQELFVVIPKEQREVKY</sequence>
<dbReference type="PANTHER" id="PTHR34138">
    <property type="entry name" value="CELL SHAPE-DETERMINING PROTEIN MREC"/>
    <property type="match status" value="1"/>
</dbReference>
<dbReference type="InterPro" id="IPR042175">
    <property type="entry name" value="Cell/Rod_MreC_2"/>
</dbReference>
<keyword evidence="6" id="KW-0175">Coiled coil</keyword>
<evidence type="ECO:0000256" key="5">
    <source>
        <dbReference type="PIRNR" id="PIRNR038471"/>
    </source>
</evidence>
<feature type="transmembrane region" description="Helical" evidence="7">
    <location>
        <begin position="6"/>
        <end position="27"/>
    </location>
</feature>
<keyword evidence="7" id="KW-0472">Membrane</keyword>
<dbReference type="InterPro" id="IPR007221">
    <property type="entry name" value="MreC"/>
</dbReference>
<reference evidence="9" key="1">
    <citation type="submission" date="2022-12" db="EMBL/GenBank/DDBJ databases">
        <authorList>
            <person name="Wang J."/>
        </authorList>
    </citation>
    <scope>NUCLEOTIDE SEQUENCE</scope>
    <source>
        <strain evidence="9">HY-45-18</strain>
    </source>
</reference>
<dbReference type="PANTHER" id="PTHR34138:SF1">
    <property type="entry name" value="CELL SHAPE-DETERMINING PROTEIN MREC"/>
    <property type="match status" value="1"/>
</dbReference>
<comment type="caution">
    <text evidence="9">The sequence shown here is derived from an EMBL/GenBank/DDBJ whole genome shotgun (WGS) entry which is preliminary data.</text>
</comment>
<proteinExistence type="inferred from homology"/>
<dbReference type="Proteomes" id="UP001078443">
    <property type="component" value="Unassembled WGS sequence"/>
</dbReference>
<dbReference type="InterPro" id="IPR055342">
    <property type="entry name" value="MreC_beta-barrel_core"/>
</dbReference>
<name>A0ABT4D1F0_9CLOT</name>
<evidence type="ECO:0000313" key="9">
    <source>
        <dbReference type="EMBL" id="MCY6485074.1"/>
    </source>
</evidence>
<comment type="function">
    <text evidence="5">Involved in formation and maintenance of cell shape.</text>
</comment>
<evidence type="ECO:0000256" key="7">
    <source>
        <dbReference type="SAM" id="Phobius"/>
    </source>
</evidence>
<dbReference type="Gene3D" id="2.40.10.340">
    <property type="entry name" value="Rod shape-determining protein MreC, domain 1"/>
    <property type="match status" value="1"/>
</dbReference>
<dbReference type="InterPro" id="IPR042177">
    <property type="entry name" value="Cell/Rod_1"/>
</dbReference>
<keyword evidence="7" id="KW-0812">Transmembrane</keyword>
<evidence type="ECO:0000256" key="4">
    <source>
        <dbReference type="ARBA" id="ARBA00032089"/>
    </source>
</evidence>
<keyword evidence="10" id="KW-1185">Reference proteome</keyword>
<dbReference type="EMBL" id="JAPQER010000005">
    <property type="protein sequence ID" value="MCY6485074.1"/>
    <property type="molecule type" value="Genomic_DNA"/>
</dbReference>
<comment type="similarity">
    <text evidence="1 5">Belongs to the MreC family.</text>
</comment>
<evidence type="ECO:0000256" key="3">
    <source>
        <dbReference type="ARBA" id="ARBA00022960"/>
    </source>
</evidence>
<dbReference type="NCBIfam" id="TIGR00219">
    <property type="entry name" value="mreC"/>
    <property type="match status" value="1"/>
</dbReference>
<feature type="coiled-coil region" evidence="6">
    <location>
        <begin position="67"/>
        <end position="111"/>
    </location>
</feature>
<evidence type="ECO:0000256" key="1">
    <source>
        <dbReference type="ARBA" id="ARBA00009369"/>
    </source>
</evidence>
<dbReference type="RefSeq" id="WP_268041397.1">
    <property type="nucleotide sequence ID" value="NZ_JAPQER010000005.1"/>
</dbReference>
<dbReference type="Gene3D" id="2.40.10.350">
    <property type="entry name" value="Rod shape-determining protein MreC, domain 2"/>
    <property type="match status" value="1"/>
</dbReference>
<evidence type="ECO:0000313" key="10">
    <source>
        <dbReference type="Proteomes" id="UP001078443"/>
    </source>
</evidence>
<keyword evidence="3 5" id="KW-0133">Cell shape</keyword>
<protein>
    <recommendedName>
        <fullName evidence="2 5">Cell shape-determining protein MreC</fullName>
    </recommendedName>
    <alternativeName>
        <fullName evidence="4 5">Cell shape protein MreC</fullName>
    </alternativeName>
</protein>
<organism evidence="9 10">
    <name type="scientific">Clostridium aestuarii</name>
    <dbReference type="NCBI Taxonomy" id="338193"/>
    <lineage>
        <taxon>Bacteria</taxon>
        <taxon>Bacillati</taxon>
        <taxon>Bacillota</taxon>
        <taxon>Clostridia</taxon>
        <taxon>Eubacteriales</taxon>
        <taxon>Clostridiaceae</taxon>
        <taxon>Clostridium</taxon>
    </lineage>
</organism>
<gene>
    <name evidence="9" type="primary">mreC</name>
    <name evidence="9" type="ORF">OW763_12065</name>
</gene>
<evidence type="ECO:0000256" key="2">
    <source>
        <dbReference type="ARBA" id="ARBA00013855"/>
    </source>
</evidence>
<feature type="domain" description="Rod shape-determining protein MreC beta-barrel core" evidence="8">
    <location>
        <begin position="121"/>
        <end position="271"/>
    </location>
</feature>
<keyword evidence="7" id="KW-1133">Transmembrane helix</keyword>
<accession>A0ABT4D1F0</accession>
<dbReference type="Pfam" id="PF04085">
    <property type="entry name" value="MreC"/>
    <property type="match status" value="1"/>
</dbReference>
<dbReference type="PIRSF" id="PIRSF038471">
    <property type="entry name" value="MreC"/>
    <property type="match status" value="1"/>
</dbReference>
<evidence type="ECO:0000256" key="6">
    <source>
        <dbReference type="SAM" id="Coils"/>
    </source>
</evidence>